<gene>
    <name evidence="2" type="ORF">FHS92_001093</name>
</gene>
<reference evidence="2 3" key="1">
    <citation type="submission" date="2020-08" db="EMBL/GenBank/DDBJ databases">
        <title>Genomic Encyclopedia of Type Strains, Phase IV (KMG-IV): sequencing the most valuable type-strain genomes for metagenomic binning, comparative biology and taxonomic classification.</title>
        <authorList>
            <person name="Goeker M."/>
        </authorList>
    </citation>
    <scope>NUCLEOTIDE SEQUENCE [LARGE SCALE GENOMIC DNA]</scope>
    <source>
        <strain evidence="2 3">DSM 102255</strain>
    </source>
</reference>
<dbReference type="Pfam" id="PF07045">
    <property type="entry name" value="DUF1330"/>
    <property type="match status" value="1"/>
</dbReference>
<evidence type="ECO:0000259" key="1">
    <source>
        <dbReference type="Pfam" id="PF07045"/>
    </source>
</evidence>
<keyword evidence="3" id="KW-1185">Reference proteome</keyword>
<evidence type="ECO:0000313" key="3">
    <source>
        <dbReference type="Proteomes" id="UP000552700"/>
    </source>
</evidence>
<protein>
    <submittedName>
        <fullName evidence="2">Uncharacterized protein (DUF1330 family)</fullName>
    </submittedName>
</protein>
<comment type="caution">
    <text evidence="2">The sequence shown here is derived from an EMBL/GenBank/DDBJ whole genome shotgun (WGS) entry which is preliminary data.</text>
</comment>
<dbReference type="InterPro" id="IPR010753">
    <property type="entry name" value="DUF1330"/>
</dbReference>
<proteinExistence type="predicted"/>
<organism evidence="2 3">
    <name type="scientific">Sphingobium subterraneum</name>
    <dbReference type="NCBI Taxonomy" id="627688"/>
    <lineage>
        <taxon>Bacteria</taxon>
        <taxon>Pseudomonadati</taxon>
        <taxon>Pseudomonadota</taxon>
        <taxon>Alphaproteobacteria</taxon>
        <taxon>Sphingomonadales</taxon>
        <taxon>Sphingomonadaceae</taxon>
        <taxon>Sphingobium</taxon>
    </lineage>
</organism>
<accession>A0A841J1I0</accession>
<dbReference type="Proteomes" id="UP000552700">
    <property type="component" value="Unassembled WGS sequence"/>
</dbReference>
<dbReference type="Gene3D" id="3.30.70.100">
    <property type="match status" value="1"/>
</dbReference>
<evidence type="ECO:0000313" key="2">
    <source>
        <dbReference type="EMBL" id="MBB6123386.1"/>
    </source>
</evidence>
<dbReference type="SUPFAM" id="SSF54909">
    <property type="entry name" value="Dimeric alpha+beta barrel"/>
    <property type="match status" value="1"/>
</dbReference>
<dbReference type="RefSeq" id="WP_184078256.1">
    <property type="nucleotide sequence ID" value="NZ_JACIJP010000001.1"/>
</dbReference>
<dbReference type="AlphaFoldDB" id="A0A841J1I0"/>
<name>A0A841J1I0_9SPHN</name>
<dbReference type="InterPro" id="IPR011008">
    <property type="entry name" value="Dimeric_a/b-barrel"/>
</dbReference>
<sequence>MQHVDPGLSHIPMDHGDVLADIMSASDGTPIVVVNLLKFRERALYPSDAPEHALGLSGRDAYQRYADASLEILAERGGAVLLQGTAPRYLVGQGDWDAVWINRYPGKQAYAETISDPRLPEILRHRAAGLDHQHAFITRPIES</sequence>
<feature type="domain" description="DUF1330" evidence="1">
    <location>
        <begin position="59"/>
        <end position="135"/>
    </location>
</feature>
<dbReference type="EMBL" id="JACIJP010000001">
    <property type="protein sequence ID" value="MBB6123386.1"/>
    <property type="molecule type" value="Genomic_DNA"/>
</dbReference>